<protein>
    <submittedName>
        <fullName evidence="2">ImmA/IrrE family metallo-endopeptidase</fullName>
    </submittedName>
</protein>
<feature type="domain" description="IrrE N-terminal-like" evidence="1">
    <location>
        <begin position="46"/>
        <end position="111"/>
    </location>
</feature>
<keyword evidence="3" id="KW-1185">Reference proteome</keyword>
<dbReference type="Pfam" id="PF06114">
    <property type="entry name" value="Peptidase_M78"/>
    <property type="match status" value="1"/>
</dbReference>
<accession>A0A4Z0GNB6</accession>
<evidence type="ECO:0000259" key="1">
    <source>
        <dbReference type="Pfam" id="PF06114"/>
    </source>
</evidence>
<evidence type="ECO:0000313" key="2">
    <source>
        <dbReference type="EMBL" id="TGA98637.1"/>
    </source>
</evidence>
<name>A0A4Z0GNB6_9BACL</name>
<dbReference type="Gene3D" id="1.10.10.2910">
    <property type="match status" value="1"/>
</dbReference>
<dbReference type="AlphaFoldDB" id="A0A4Z0GNB6"/>
<comment type="caution">
    <text evidence="2">The sequence shown here is derived from an EMBL/GenBank/DDBJ whole genome shotgun (WGS) entry which is preliminary data.</text>
</comment>
<proteinExistence type="predicted"/>
<evidence type="ECO:0000313" key="3">
    <source>
        <dbReference type="Proteomes" id="UP000298347"/>
    </source>
</evidence>
<gene>
    <name evidence="2" type="ORF">E4665_07165</name>
</gene>
<dbReference type="InterPro" id="IPR010359">
    <property type="entry name" value="IrrE_HExxH"/>
</dbReference>
<dbReference type="RefSeq" id="WP_135348116.1">
    <property type="nucleotide sequence ID" value="NZ_SRJD01000006.1"/>
</dbReference>
<dbReference type="Proteomes" id="UP000298347">
    <property type="component" value="Unassembled WGS sequence"/>
</dbReference>
<organism evidence="2 3">
    <name type="scientific">Sporolactobacillus shoreae</name>
    <dbReference type="NCBI Taxonomy" id="1465501"/>
    <lineage>
        <taxon>Bacteria</taxon>
        <taxon>Bacillati</taxon>
        <taxon>Bacillota</taxon>
        <taxon>Bacilli</taxon>
        <taxon>Bacillales</taxon>
        <taxon>Sporolactobacillaceae</taxon>
        <taxon>Sporolactobacillus</taxon>
    </lineage>
</organism>
<dbReference type="OrthoDB" id="9816277at2"/>
<reference evidence="2 3" key="1">
    <citation type="journal article" date="2015" name="Int. J. Syst. Evol. Microbiol.">
        <title>Sporolactobacillus shoreae sp. nov. and Sporolactobacillus spathodeae sp. nov., two spore-forming lactic acid bacteria isolated from tree barks in Thailand.</title>
        <authorList>
            <person name="Thamacharoensuk T."/>
            <person name="Kitahara M."/>
            <person name="Ohkuma M."/>
            <person name="Thongchul N."/>
            <person name="Tanasupawat S."/>
        </authorList>
    </citation>
    <scope>NUCLEOTIDE SEQUENCE [LARGE SCALE GENOMIC DNA]</scope>
    <source>
        <strain evidence="2 3">BK92</strain>
    </source>
</reference>
<dbReference type="EMBL" id="SRJD01000006">
    <property type="protein sequence ID" value="TGA98637.1"/>
    <property type="molecule type" value="Genomic_DNA"/>
</dbReference>
<sequence length="140" mass="16647">MSSRIDQIVAAHIKRFKTNDPFKIAAANNIMVKFWTFSNNEVFGIYRYERRNRFVFINRNLPISQQIFTCGHEVFHALYHTRMNTLFLSKNTLYPVGRFEREASEYSTKLLLYGISKNSDMTKESVCKEYGIPYEMQQYM</sequence>